<keyword evidence="5" id="KW-0176">Collagen</keyword>
<feature type="compositionally biased region" description="Pro residues" evidence="2">
    <location>
        <begin position="268"/>
        <end position="283"/>
    </location>
</feature>
<keyword evidence="3" id="KW-0472">Membrane</keyword>
<organism evidence="5">
    <name type="scientific">Strongyloides ratti</name>
    <name type="common">Parasitic roundworm</name>
    <dbReference type="NCBI Taxonomy" id="34506"/>
    <lineage>
        <taxon>Eukaryota</taxon>
        <taxon>Metazoa</taxon>
        <taxon>Ecdysozoa</taxon>
        <taxon>Nematoda</taxon>
        <taxon>Chromadorea</taxon>
        <taxon>Rhabditida</taxon>
        <taxon>Tylenchina</taxon>
        <taxon>Panagrolaimomorpha</taxon>
        <taxon>Strongyloidoidea</taxon>
        <taxon>Strongyloididae</taxon>
        <taxon>Strongyloides</taxon>
    </lineage>
</organism>
<dbReference type="PANTHER" id="PTHR24637:SF388">
    <property type="entry name" value="NEMATODE CUTICLE COLLAGEN N-TERMINAL DOMAIN-CONTAINING PROTEIN"/>
    <property type="match status" value="1"/>
</dbReference>
<sequence length="343" mass="35524">MSISSDNNYKNIKIKDEISIQKLRVTAFVAVALSTVAVIFSIITLPLIYTYIQTLQSHIINEAEYCRAHSKDIWVEVFSIQDTLNSKRLYKASSRFKRSWAFGKWINDDTSQYQENKDSMVGSTDNYESLNDGITKEMNKEKISNEYKCPCQVGPPGDIGEPGIDGIPGKDGLPGEAGVPGTDGEILPFEGPIKEPCIICPPGIPGIPGLPGLKGPPGPKGSVGLPGANGKRGEPGLPGAPGPQGPPGPPGLPGLKGLDGKIITVLGPPGPPGIPGPQGPPGPKGIKGPVGNQGISGSPGSPGEPGRTGTPGKDGIPGEPGIPGPKGEDGTCNCQEPRLPPGY</sequence>
<dbReference type="Pfam" id="PF01484">
    <property type="entry name" value="Col_cuticle_N"/>
    <property type="match status" value="1"/>
</dbReference>
<dbReference type="PANTHER" id="PTHR24637">
    <property type="entry name" value="COLLAGEN"/>
    <property type="match status" value="1"/>
</dbReference>
<feature type="compositionally biased region" description="Pro residues" evidence="2">
    <location>
        <begin position="238"/>
        <end position="252"/>
    </location>
</feature>
<keyword evidence="3" id="KW-1133">Transmembrane helix</keyword>
<gene>
    <name evidence="5 7 8" type="ORF">SRAE_1000252800</name>
</gene>
<keyword evidence="6" id="KW-1185">Reference proteome</keyword>
<evidence type="ECO:0000256" key="2">
    <source>
        <dbReference type="SAM" id="MobiDB-lite"/>
    </source>
</evidence>
<evidence type="ECO:0000256" key="1">
    <source>
        <dbReference type="ARBA" id="ARBA00022737"/>
    </source>
</evidence>
<dbReference type="Proteomes" id="UP000035682">
    <property type="component" value="Unplaced"/>
</dbReference>
<evidence type="ECO:0000313" key="7">
    <source>
        <dbReference type="WBParaSite" id="SRAE_1000252800.1"/>
    </source>
</evidence>
<name>A0A090L845_STRRB</name>
<dbReference type="InterPro" id="IPR002486">
    <property type="entry name" value="Col_cuticle_N"/>
</dbReference>
<evidence type="ECO:0000313" key="5">
    <source>
        <dbReference type="EMBL" id="CEF64273.1"/>
    </source>
</evidence>
<feature type="transmembrane region" description="Helical" evidence="3">
    <location>
        <begin position="25"/>
        <end position="52"/>
    </location>
</feature>
<keyword evidence="1" id="KW-0677">Repeat</keyword>
<dbReference type="RefSeq" id="XP_024503474.1">
    <property type="nucleotide sequence ID" value="XM_024649615.1"/>
</dbReference>
<dbReference type="OrthoDB" id="5983381at2759"/>
<dbReference type="WBParaSite" id="SRAE_1000252800.1">
    <property type="protein sequence ID" value="SRAE_1000252800.1"/>
    <property type="gene ID" value="WBGene00259143"/>
</dbReference>
<evidence type="ECO:0000256" key="3">
    <source>
        <dbReference type="SAM" id="Phobius"/>
    </source>
</evidence>
<feature type="region of interest" description="Disordered" evidence="2">
    <location>
        <begin position="209"/>
        <end position="343"/>
    </location>
</feature>
<dbReference type="STRING" id="34506.A0A090L845"/>
<keyword evidence="3" id="KW-0812">Transmembrane</keyword>
<dbReference type="CTD" id="36376638"/>
<accession>A0A090L845</accession>
<dbReference type="WormBase" id="SRAE_1000252800">
    <property type="protein sequence ID" value="SRP06625"/>
    <property type="gene ID" value="WBGene00259143"/>
</dbReference>
<evidence type="ECO:0000259" key="4">
    <source>
        <dbReference type="SMART" id="SM01088"/>
    </source>
</evidence>
<dbReference type="GO" id="GO:0005581">
    <property type="term" value="C:collagen trimer"/>
    <property type="evidence" value="ECO:0007669"/>
    <property type="project" value="UniProtKB-KW"/>
</dbReference>
<evidence type="ECO:0000313" key="8">
    <source>
        <dbReference type="WormBase" id="SRAE_1000252800"/>
    </source>
</evidence>
<feature type="domain" description="Nematode cuticle collagen N-terminal" evidence="4">
    <location>
        <begin position="25"/>
        <end position="77"/>
    </location>
</feature>
<dbReference type="AlphaFoldDB" id="A0A090L845"/>
<dbReference type="SMART" id="SM01088">
    <property type="entry name" value="Col_cuticle_N"/>
    <property type="match status" value="1"/>
</dbReference>
<dbReference type="GO" id="GO:0042302">
    <property type="term" value="F:structural constituent of cuticle"/>
    <property type="evidence" value="ECO:0007669"/>
    <property type="project" value="InterPro"/>
</dbReference>
<dbReference type="GeneID" id="36376638"/>
<proteinExistence type="predicted"/>
<evidence type="ECO:0000313" key="6">
    <source>
        <dbReference type="Proteomes" id="UP000035682"/>
    </source>
</evidence>
<dbReference type="InterPro" id="IPR008160">
    <property type="entry name" value="Collagen"/>
</dbReference>
<feature type="compositionally biased region" description="Low complexity" evidence="2">
    <location>
        <begin position="284"/>
        <end position="319"/>
    </location>
</feature>
<dbReference type="EMBL" id="LN609528">
    <property type="protein sequence ID" value="CEF64273.1"/>
    <property type="molecule type" value="Genomic_DNA"/>
</dbReference>
<dbReference type="Pfam" id="PF01391">
    <property type="entry name" value="Collagen"/>
    <property type="match status" value="2"/>
</dbReference>
<protein>
    <submittedName>
        <fullName evidence="5 7">Nematode cuticle collagen, N-terminal domain and Collagen triple helix repeat-containing protein</fullName>
    </submittedName>
</protein>
<reference evidence="7" key="2">
    <citation type="submission" date="2020-12" db="UniProtKB">
        <authorList>
            <consortium name="WormBaseParasite"/>
        </authorList>
    </citation>
    <scope>IDENTIFICATION</scope>
</reference>
<reference evidence="5 6" key="1">
    <citation type="submission" date="2014-09" db="EMBL/GenBank/DDBJ databases">
        <authorList>
            <person name="Martin A.A."/>
        </authorList>
    </citation>
    <scope>NUCLEOTIDE SEQUENCE</scope>
    <source>
        <strain evidence="6">ED321</strain>
        <strain evidence="5">ED321 Heterogonic</strain>
    </source>
</reference>